<dbReference type="AlphaFoldDB" id="A0A7H8NBR6"/>
<sequence length="355" mass="39124">MSLPKPDRSRPPSPTVPSSPAVPCPAAPPPYPDGWFAIASSAELRPGRVLTRRLMGEDVVVYRTRSGRLRVVRPFCPHLGAHLGHGGRVRDEELVCPFHHFAFGPEGECVRTGYGTPPPRARLSAVASREVAGLVFVWWHARGEPPSWEVAAPPAAEGFGPVRCLVRTLVAHPQDFMENVIDTGHFTPIHRLGVRMVEEPRFDGPRMTSAYRLARVGGRKNVLFSSAPVTRATVQGLGVFIAETTVPTFGVGMRAWFCVVPLDPVRIEMRLAVAVRFAGVRHRGTARALAALAPGPLAWFSTFETARDLPIWAHNTYLEHPRLAQGDGPITKYRRWARQFYSDWPGGARPARRPA</sequence>
<dbReference type="RefSeq" id="WP_176163657.1">
    <property type="nucleotide sequence ID" value="NZ_CP054929.1"/>
</dbReference>
<evidence type="ECO:0000256" key="21">
    <source>
        <dbReference type="SAM" id="MobiDB-lite"/>
    </source>
</evidence>
<evidence type="ECO:0000313" key="24">
    <source>
        <dbReference type="Proteomes" id="UP000509303"/>
    </source>
</evidence>
<keyword evidence="13" id="KW-0753">Steroid metabolism</keyword>
<comment type="subcellular location">
    <subcellularLocation>
        <location evidence="2">Membrane</location>
    </subcellularLocation>
</comment>
<dbReference type="SUPFAM" id="SSF55961">
    <property type="entry name" value="Bet v1-like"/>
    <property type="match status" value="1"/>
</dbReference>
<dbReference type="EC" id="1.14.19.21" evidence="16"/>
<dbReference type="EMBL" id="CP054929">
    <property type="protein sequence ID" value="QKW51950.1"/>
    <property type="molecule type" value="Genomic_DNA"/>
</dbReference>
<keyword evidence="4" id="KW-0812">Transmembrane</keyword>
<evidence type="ECO:0000256" key="12">
    <source>
        <dbReference type="ARBA" id="ARBA00023136"/>
    </source>
</evidence>
<dbReference type="Gene3D" id="2.102.10.10">
    <property type="entry name" value="Rieske [2Fe-2S] iron-sulphur domain"/>
    <property type="match status" value="1"/>
</dbReference>
<dbReference type="InterPro" id="IPR050584">
    <property type="entry name" value="Cholesterol_7-desaturase"/>
</dbReference>
<evidence type="ECO:0000259" key="22">
    <source>
        <dbReference type="PROSITE" id="PS51296"/>
    </source>
</evidence>
<evidence type="ECO:0000256" key="3">
    <source>
        <dbReference type="ARBA" id="ARBA00004972"/>
    </source>
</evidence>
<dbReference type="GO" id="GO:0005737">
    <property type="term" value="C:cytoplasm"/>
    <property type="evidence" value="ECO:0007669"/>
    <property type="project" value="TreeGrafter"/>
</dbReference>
<comment type="pathway">
    <text evidence="14">Steroid hormone biosynthesis; dafachronic acid biosynthesis.</text>
</comment>
<dbReference type="GO" id="GO:0046872">
    <property type="term" value="F:metal ion binding"/>
    <property type="evidence" value="ECO:0007669"/>
    <property type="project" value="UniProtKB-KW"/>
</dbReference>
<keyword evidence="6" id="KW-0479">Metal-binding</keyword>
<dbReference type="PANTHER" id="PTHR21266:SF32">
    <property type="entry name" value="CHOLESTEROL 7-DESATURASE NVD"/>
    <property type="match status" value="1"/>
</dbReference>
<dbReference type="Proteomes" id="UP000509303">
    <property type="component" value="Chromosome"/>
</dbReference>
<feature type="domain" description="Rieske" evidence="22">
    <location>
        <begin position="36"/>
        <end position="137"/>
    </location>
</feature>
<dbReference type="InterPro" id="IPR017941">
    <property type="entry name" value="Rieske_2Fe-2S"/>
</dbReference>
<gene>
    <name evidence="23" type="ORF">HUT08_23175</name>
</gene>
<evidence type="ECO:0000313" key="23">
    <source>
        <dbReference type="EMBL" id="QKW51950.1"/>
    </source>
</evidence>
<keyword evidence="24" id="KW-1185">Reference proteome</keyword>
<reference evidence="23 24" key="1">
    <citation type="submission" date="2020-06" db="EMBL/GenBank/DDBJ databases">
        <title>Genome mining for natural products.</title>
        <authorList>
            <person name="Zhang B."/>
            <person name="Shi J."/>
            <person name="Ge H."/>
        </authorList>
    </citation>
    <scope>NUCLEOTIDE SEQUENCE [LARGE SCALE GENOMIC DNA]</scope>
    <source>
        <strain evidence="23 24">NA00687</strain>
    </source>
</reference>
<dbReference type="GO" id="GO:0016042">
    <property type="term" value="P:lipid catabolic process"/>
    <property type="evidence" value="ECO:0007669"/>
    <property type="project" value="UniProtKB-KW"/>
</dbReference>
<keyword evidence="13" id="KW-0443">Lipid metabolism</keyword>
<keyword evidence="9" id="KW-0560">Oxidoreductase</keyword>
<evidence type="ECO:0000256" key="17">
    <source>
        <dbReference type="ARBA" id="ARBA00030944"/>
    </source>
</evidence>
<dbReference type="GO" id="GO:0008203">
    <property type="term" value="P:cholesterol metabolic process"/>
    <property type="evidence" value="ECO:0007669"/>
    <property type="project" value="InterPro"/>
</dbReference>
<evidence type="ECO:0000256" key="20">
    <source>
        <dbReference type="ARBA" id="ARBA00049548"/>
    </source>
</evidence>
<name>A0A7H8NBR6_9ACTN</name>
<evidence type="ECO:0000256" key="1">
    <source>
        <dbReference type="ARBA" id="ARBA00001962"/>
    </source>
</evidence>
<proteinExistence type="inferred from homology"/>
<keyword evidence="12" id="KW-0472">Membrane</keyword>
<keyword evidence="11" id="KW-0411">Iron-sulfur</keyword>
<feature type="compositionally biased region" description="Pro residues" evidence="21">
    <location>
        <begin position="11"/>
        <end position="24"/>
    </location>
</feature>
<organism evidence="23 24">
    <name type="scientific">Streptomyces buecherae</name>
    <dbReference type="NCBI Taxonomy" id="2763006"/>
    <lineage>
        <taxon>Bacteria</taxon>
        <taxon>Bacillati</taxon>
        <taxon>Actinomycetota</taxon>
        <taxon>Actinomycetes</taxon>
        <taxon>Kitasatosporales</taxon>
        <taxon>Streptomycetaceae</taxon>
        <taxon>Streptomyces</taxon>
    </lineage>
</organism>
<comment type="pathway">
    <text evidence="3">Hormone biosynthesis.</text>
</comment>
<dbReference type="GO" id="GO:0051537">
    <property type="term" value="F:2 iron, 2 sulfur cluster binding"/>
    <property type="evidence" value="ECO:0007669"/>
    <property type="project" value="UniProtKB-KW"/>
</dbReference>
<comment type="catalytic activity">
    <reaction evidence="20">
        <text>cholesterol + NADPH + O2 + H(+) = 7-dehydrocholesterol + NADP(+) + 2 H2O</text>
        <dbReference type="Rhea" id="RHEA:45024"/>
        <dbReference type="ChEBI" id="CHEBI:15377"/>
        <dbReference type="ChEBI" id="CHEBI:15378"/>
        <dbReference type="ChEBI" id="CHEBI:15379"/>
        <dbReference type="ChEBI" id="CHEBI:16113"/>
        <dbReference type="ChEBI" id="CHEBI:17759"/>
        <dbReference type="ChEBI" id="CHEBI:57783"/>
        <dbReference type="ChEBI" id="CHEBI:58349"/>
        <dbReference type="EC" id="1.14.19.21"/>
    </reaction>
    <physiologicalReaction direction="left-to-right" evidence="20">
        <dbReference type="Rhea" id="RHEA:45025"/>
    </physiologicalReaction>
</comment>
<dbReference type="GO" id="GO:0016020">
    <property type="term" value="C:membrane"/>
    <property type="evidence" value="ECO:0007669"/>
    <property type="project" value="UniProtKB-SubCell"/>
</dbReference>
<comment type="cofactor">
    <cofactor evidence="1">
        <name>Fe cation</name>
        <dbReference type="ChEBI" id="CHEBI:24875"/>
    </cofactor>
</comment>
<evidence type="ECO:0000256" key="6">
    <source>
        <dbReference type="ARBA" id="ARBA00022723"/>
    </source>
</evidence>
<evidence type="ECO:0000256" key="2">
    <source>
        <dbReference type="ARBA" id="ARBA00004370"/>
    </source>
</evidence>
<feature type="compositionally biased region" description="Basic and acidic residues" evidence="21">
    <location>
        <begin position="1"/>
        <end position="10"/>
    </location>
</feature>
<evidence type="ECO:0000256" key="9">
    <source>
        <dbReference type="ARBA" id="ARBA00023002"/>
    </source>
</evidence>
<dbReference type="GO" id="GO:0004497">
    <property type="term" value="F:monooxygenase activity"/>
    <property type="evidence" value="ECO:0007669"/>
    <property type="project" value="UniProtKB-ARBA"/>
</dbReference>
<comment type="similarity">
    <text evidence="15">Belongs to the cholesterol 7-desaturase family.</text>
</comment>
<evidence type="ECO:0000256" key="16">
    <source>
        <dbReference type="ARBA" id="ARBA00026095"/>
    </source>
</evidence>
<accession>A0A7H8NBR6</accession>
<evidence type="ECO:0000256" key="13">
    <source>
        <dbReference type="ARBA" id="ARBA00023221"/>
    </source>
</evidence>
<keyword evidence="8" id="KW-1133">Transmembrane helix</keyword>
<evidence type="ECO:0000256" key="15">
    <source>
        <dbReference type="ARBA" id="ARBA00025729"/>
    </source>
</evidence>
<dbReference type="Gene3D" id="3.90.380.10">
    <property type="entry name" value="Naphthalene 1,2-dioxygenase Alpha Subunit, Chain A, domain 1"/>
    <property type="match status" value="1"/>
</dbReference>
<keyword evidence="10" id="KW-0408">Iron</keyword>
<evidence type="ECO:0000256" key="8">
    <source>
        <dbReference type="ARBA" id="ARBA00022989"/>
    </source>
</evidence>
<dbReference type="GO" id="GO:0170056">
    <property type="term" value="F:cholesterol 7-desaturase [NAD(P)H] activity"/>
    <property type="evidence" value="ECO:0007669"/>
    <property type="project" value="UniProtKB-EC"/>
</dbReference>
<evidence type="ECO:0000256" key="4">
    <source>
        <dbReference type="ARBA" id="ARBA00022692"/>
    </source>
</evidence>
<evidence type="ECO:0000256" key="14">
    <source>
        <dbReference type="ARBA" id="ARBA00025712"/>
    </source>
</evidence>
<dbReference type="PROSITE" id="PS51296">
    <property type="entry name" value="RIESKE"/>
    <property type="match status" value="1"/>
</dbReference>
<comment type="subunit">
    <text evidence="18">Homotrimer. The two-component system 3-ketosteroid-9-alpha-monooxygenase is composed of an oxygenase component KshA and a reductase component KshB.</text>
</comment>
<evidence type="ECO:0000256" key="10">
    <source>
        <dbReference type="ARBA" id="ARBA00023004"/>
    </source>
</evidence>
<dbReference type="Pfam" id="PF00355">
    <property type="entry name" value="Rieske"/>
    <property type="match status" value="1"/>
</dbReference>
<evidence type="ECO:0000256" key="7">
    <source>
        <dbReference type="ARBA" id="ARBA00022963"/>
    </source>
</evidence>
<keyword evidence="5" id="KW-0001">2Fe-2S</keyword>
<evidence type="ECO:0000256" key="18">
    <source>
        <dbReference type="ARBA" id="ARBA00046982"/>
    </source>
</evidence>
<comment type="catalytic activity">
    <reaction evidence="19">
        <text>cholesterol + NADH + O2 + H(+) = 7-dehydrocholesterol + NAD(+) + 2 H2O</text>
        <dbReference type="Rhea" id="RHEA:51644"/>
        <dbReference type="ChEBI" id="CHEBI:15377"/>
        <dbReference type="ChEBI" id="CHEBI:15378"/>
        <dbReference type="ChEBI" id="CHEBI:15379"/>
        <dbReference type="ChEBI" id="CHEBI:16113"/>
        <dbReference type="ChEBI" id="CHEBI:17759"/>
        <dbReference type="ChEBI" id="CHEBI:57540"/>
        <dbReference type="ChEBI" id="CHEBI:57945"/>
        <dbReference type="EC" id="1.14.19.21"/>
    </reaction>
    <physiologicalReaction direction="left-to-right" evidence="19">
        <dbReference type="Rhea" id="RHEA:51645"/>
    </physiologicalReaction>
</comment>
<dbReference type="InterPro" id="IPR036922">
    <property type="entry name" value="Rieske_2Fe-2S_sf"/>
</dbReference>
<dbReference type="CDD" id="cd03469">
    <property type="entry name" value="Rieske_RO_Alpha_N"/>
    <property type="match status" value="1"/>
</dbReference>
<dbReference type="SUPFAM" id="SSF50022">
    <property type="entry name" value="ISP domain"/>
    <property type="match status" value="1"/>
</dbReference>
<feature type="region of interest" description="Disordered" evidence="21">
    <location>
        <begin position="1"/>
        <end position="24"/>
    </location>
</feature>
<evidence type="ECO:0000256" key="11">
    <source>
        <dbReference type="ARBA" id="ARBA00023014"/>
    </source>
</evidence>
<evidence type="ECO:0000256" key="19">
    <source>
        <dbReference type="ARBA" id="ARBA00047853"/>
    </source>
</evidence>
<dbReference type="InterPro" id="IPR045605">
    <property type="entry name" value="KshA-like_C"/>
</dbReference>
<dbReference type="Pfam" id="PF19298">
    <property type="entry name" value="KshA_C"/>
    <property type="match status" value="1"/>
</dbReference>
<evidence type="ECO:0000256" key="5">
    <source>
        <dbReference type="ARBA" id="ARBA00022714"/>
    </source>
</evidence>
<protein>
    <recommendedName>
        <fullName evidence="16">cholesterol 7-desaturase</fullName>
        <ecNumber evidence="16">1.14.19.21</ecNumber>
    </recommendedName>
    <alternativeName>
        <fullName evidence="17">Rieske-type oxygenase</fullName>
    </alternativeName>
</protein>
<keyword evidence="7" id="KW-0442">Lipid degradation</keyword>
<dbReference type="PANTHER" id="PTHR21266">
    <property type="entry name" value="IRON-SULFUR DOMAIN CONTAINING PROTEIN"/>
    <property type="match status" value="1"/>
</dbReference>